<comment type="caution">
    <text evidence="7">The sequence shown here is derived from an EMBL/GenBank/DDBJ whole genome shotgun (WGS) entry which is preliminary data.</text>
</comment>
<dbReference type="InterPro" id="IPR027417">
    <property type="entry name" value="P-loop_NTPase"/>
</dbReference>
<sequence>MESAAHYHAGSAGAQSVRPSVRGQSVQRGPAMDPRGAARSVRHCGHEFLMLTLKNLAWAPEQASVCDHEHFALKDIDLQIAAGEFVGLIGPNGSGKTSLLRCAFRYSRPHSGSVTLTNHDIWSRSPRWCAQHVAVVAQEFPDAFGLTLLDVTTMGRAPHQGFFAADSAEDRAIVQQALKAVGLEGYEQHRFDTLSGGEKQRCLLARALVQQPQLMVLDEPTNHLDPRHQLELLGLVRQLGVATLASIHDLNLAAAFCDRLYVVHHGRLVAQGTPWDVLTPDLLLCVFGAKALVDCHPLRDYPRITWIP</sequence>
<dbReference type="CDD" id="cd03214">
    <property type="entry name" value="ABC_Iron-Siderophores_B12_Hemin"/>
    <property type="match status" value="1"/>
</dbReference>
<dbReference type="PROSITE" id="PS50893">
    <property type="entry name" value="ABC_TRANSPORTER_2"/>
    <property type="match status" value="1"/>
</dbReference>
<accession>A0A0P9Y0C6</accession>
<dbReference type="PANTHER" id="PTHR42794:SF2">
    <property type="entry name" value="ABC TRANSPORTER ATP-BINDING PROTEIN"/>
    <property type="match status" value="1"/>
</dbReference>
<dbReference type="EMBL" id="LJRC01000177">
    <property type="protein sequence ID" value="KPY34971.1"/>
    <property type="molecule type" value="Genomic_DNA"/>
</dbReference>
<dbReference type="Proteomes" id="UP000050562">
    <property type="component" value="Unassembled WGS sequence"/>
</dbReference>
<dbReference type="SUPFAM" id="SSF52540">
    <property type="entry name" value="P-loop containing nucleoside triphosphate hydrolases"/>
    <property type="match status" value="1"/>
</dbReference>
<gene>
    <name evidence="7" type="ORF">ALO52_101206</name>
</gene>
<organism evidence="7 8">
    <name type="scientific">Pseudomonas syringae pv. primulae</name>
    <dbReference type="NCBI Taxonomy" id="251707"/>
    <lineage>
        <taxon>Bacteria</taxon>
        <taxon>Pseudomonadati</taxon>
        <taxon>Pseudomonadota</taxon>
        <taxon>Gammaproteobacteria</taxon>
        <taxon>Pseudomonadales</taxon>
        <taxon>Pseudomonadaceae</taxon>
        <taxon>Pseudomonas</taxon>
    </lineage>
</organism>
<dbReference type="InterPro" id="IPR003593">
    <property type="entry name" value="AAA+_ATPase"/>
</dbReference>
<protein>
    <submittedName>
        <fullName evidence="7">Iron-compound ABC transporter ATP-binding protein</fullName>
    </submittedName>
</protein>
<dbReference type="SMART" id="SM00382">
    <property type="entry name" value="AAA"/>
    <property type="match status" value="1"/>
</dbReference>
<dbReference type="Pfam" id="PF00005">
    <property type="entry name" value="ABC_tran"/>
    <property type="match status" value="1"/>
</dbReference>
<evidence type="ECO:0000259" key="6">
    <source>
        <dbReference type="PROSITE" id="PS50893"/>
    </source>
</evidence>
<comment type="similarity">
    <text evidence="1">Belongs to the ABC transporter superfamily.</text>
</comment>
<keyword evidence="2" id="KW-0813">Transport</keyword>
<dbReference type="PANTHER" id="PTHR42794">
    <property type="entry name" value="HEMIN IMPORT ATP-BINDING PROTEIN HMUV"/>
    <property type="match status" value="1"/>
</dbReference>
<name>A0A0P9Y0C6_9PSED</name>
<evidence type="ECO:0000313" key="7">
    <source>
        <dbReference type="EMBL" id="KPY34971.1"/>
    </source>
</evidence>
<evidence type="ECO:0000313" key="8">
    <source>
        <dbReference type="Proteomes" id="UP000050562"/>
    </source>
</evidence>
<dbReference type="PATRIC" id="fig|251707.3.peg.4553"/>
<evidence type="ECO:0000256" key="2">
    <source>
        <dbReference type="ARBA" id="ARBA00022448"/>
    </source>
</evidence>
<dbReference type="Gene3D" id="3.40.50.300">
    <property type="entry name" value="P-loop containing nucleotide triphosphate hydrolases"/>
    <property type="match status" value="1"/>
</dbReference>
<feature type="region of interest" description="Disordered" evidence="5">
    <location>
        <begin position="1"/>
        <end position="37"/>
    </location>
</feature>
<proteinExistence type="inferred from homology"/>
<keyword evidence="3" id="KW-0547">Nucleotide-binding</keyword>
<keyword evidence="4 7" id="KW-0067">ATP-binding</keyword>
<dbReference type="FunFam" id="3.40.50.300:FF:000134">
    <property type="entry name" value="Iron-enterobactin ABC transporter ATP-binding protein"/>
    <property type="match status" value="1"/>
</dbReference>
<evidence type="ECO:0000256" key="4">
    <source>
        <dbReference type="ARBA" id="ARBA00022840"/>
    </source>
</evidence>
<reference evidence="7 8" key="1">
    <citation type="submission" date="2015-09" db="EMBL/GenBank/DDBJ databases">
        <title>Genome announcement of multiple Pseudomonas syringae strains.</title>
        <authorList>
            <person name="Thakur S."/>
            <person name="Wang P.W."/>
            <person name="Gong Y."/>
            <person name="Weir B.S."/>
            <person name="Guttman D.S."/>
        </authorList>
    </citation>
    <scope>NUCLEOTIDE SEQUENCE [LARGE SCALE GENOMIC DNA]</scope>
    <source>
        <strain evidence="7 8">ICMP3956</strain>
    </source>
</reference>
<feature type="domain" description="ABC transporter" evidence="6">
    <location>
        <begin position="51"/>
        <end position="290"/>
    </location>
</feature>
<dbReference type="GO" id="GO:0016887">
    <property type="term" value="F:ATP hydrolysis activity"/>
    <property type="evidence" value="ECO:0007669"/>
    <property type="project" value="InterPro"/>
</dbReference>
<dbReference type="InterPro" id="IPR003439">
    <property type="entry name" value="ABC_transporter-like_ATP-bd"/>
</dbReference>
<evidence type="ECO:0000256" key="3">
    <source>
        <dbReference type="ARBA" id="ARBA00022741"/>
    </source>
</evidence>
<evidence type="ECO:0000256" key="5">
    <source>
        <dbReference type="SAM" id="MobiDB-lite"/>
    </source>
</evidence>
<dbReference type="GO" id="GO:0005524">
    <property type="term" value="F:ATP binding"/>
    <property type="evidence" value="ECO:0007669"/>
    <property type="project" value="UniProtKB-KW"/>
</dbReference>
<feature type="compositionally biased region" description="Low complexity" evidence="5">
    <location>
        <begin position="1"/>
        <end position="14"/>
    </location>
</feature>
<dbReference type="AlphaFoldDB" id="A0A0P9Y0C6"/>
<evidence type="ECO:0000256" key="1">
    <source>
        <dbReference type="ARBA" id="ARBA00005417"/>
    </source>
</evidence>